<dbReference type="EMBL" id="POTY01000022">
    <property type="protein sequence ID" value="PZG22136.1"/>
    <property type="molecule type" value="Genomic_DNA"/>
</dbReference>
<organism evidence="2 3">
    <name type="scientific">Micromonospora craterilacus</name>
    <dbReference type="NCBI Taxonomy" id="1655439"/>
    <lineage>
        <taxon>Bacteria</taxon>
        <taxon>Bacillati</taxon>
        <taxon>Actinomycetota</taxon>
        <taxon>Actinomycetes</taxon>
        <taxon>Micromonosporales</taxon>
        <taxon>Micromonosporaceae</taxon>
        <taxon>Micromonospora</taxon>
    </lineage>
</organism>
<dbReference type="OrthoDB" id="4951670at2"/>
<dbReference type="Pfam" id="PF14280">
    <property type="entry name" value="DUF4365"/>
    <property type="match status" value="1"/>
</dbReference>
<keyword evidence="3" id="KW-1185">Reference proteome</keyword>
<accession>A0A2W2ECS4</accession>
<dbReference type="InterPro" id="IPR011990">
    <property type="entry name" value="TPR-like_helical_dom_sf"/>
</dbReference>
<dbReference type="SUPFAM" id="SSF48452">
    <property type="entry name" value="TPR-like"/>
    <property type="match status" value="1"/>
</dbReference>
<dbReference type="Gene3D" id="1.25.40.10">
    <property type="entry name" value="Tetratricopeptide repeat domain"/>
    <property type="match status" value="2"/>
</dbReference>
<sequence>MTTSSVGMERLGVAEVQLAFTNLNWAFREQREADQGIDAQVEVDGLTNPTGRYIAVQIKCGPTFFRRRTRNGWRFTGKPRHLTYWLAHLMPVVLVIVDPATRVGYWVQITADAVHETDRGWSIEVPSANVLDASSCDALRDIALAAPSANPDPVAEVLPLLPPSTVETLSALNLVDPEGARRLARMLSGGRDDPRAVVEPLLAASRGWVHATVARLATVGAYANDHGHRDLAMEAFALAAERDPDNQLRLRGIAAIMAITVGDKGRAAGLLRPVQAPQRAWTNLLMDIAVCALEADQSGREDLLEKLLRDRSDGELDAEPTCLLFLAERAAGRGDLDQALAIYERVCERQPSSTGGRLGRARALMERLLRGASALPFRDQQEAIELATSVRNNVRRWAGPSETVHRLLVQERMLVGAFMEVIELATPTAFGGQATDREADDPVVAIVGAQASIALDDRIRAVRFGDAMRGTPAEPLIRALAADPRQPATATVAMWRIALDNADTALAARICLNQLASRGALDPTDLDRAAALANLDNGDRVVYTARNAAGSGDLDVAVTLLRSAWSPAAAEILIEILREAGRYDEALAVCDEIWTGYGALKALQEKVNILAIRGDLDAADECAKDLLATGELAAEQRRALHRRLIEHRATQNDWAGAEACCRAALKDDPTNHDHAWALIISQLNQNRWDAAWTSYRHLRPDVTYPGTVSAWVDLHLRFDNTPQTRAAATTLASRFAHEPHTLARLERLNNPAPCRLREPAALPSTQP</sequence>
<protein>
    <recommendedName>
        <fullName evidence="1">DUF4365 domain-containing protein</fullName>
    </recommendedName>
</protein>
<feature type="domain" description="DUF4365" evidence="1">
    <location>
        <begin position="9"/>
        <end position="142"/>
    </location>
</feature>
<evidence type="ECO:0000313" key="2">
    <source>
        <dbReference type="EMBL" id="PZG22136.1"/>
    </source>
</evidence>
<proteinExistence type="predicted"/>
<dbReference type="InterPro" id="IPR025375">
    <property type="entry name" value="DUF4365"/>
</dbReference>
<comment type="caution">
    <text evidence="2">The sequence shown here is derived from an EMBL/GenBank/DDBJ whole genome shotgun (WGS) entry which is preliminary data.</text>
</comment>
<evidence type="ECO:0000259" key="1">
    <source>
        <dbReference type="Pfam" id="PF14280"/>
    </source>
</evidence>
<name>A0A2W2ECS4_9ACTN</name>
<dbReference type="RefSeq" id="WP_111212753.1">
    <property type="nucleotide sequence ID" value="NZ_POTY01000022.1"/>
</dbReference>
<dbReference type="AlphaFoldDB" id="A0A2W2ECS4"/>
<reference evidence="2 3" key="1">
    <citation type="submission" date="2018-01" db="EMBL/GenBank/DDBJ databases">
        <title>Draft genome sequence of Jishengella sp. NA12.</title>
        <authorList>
            <person name="Sahin N."/>
            <person name="Ay H."/>
            <person name="Saygin H."/>
        </authorList>
    </citation>
    <scope>NUCLEOTIDE SEQUENCE [LARGE SCALE GENOMIC DNA]</scope>
    <source>
        <strain evidence="2 3">NA12</strain>
    </source>
</reference>
<gene>
    <name evidence="2" type="ORF">C1I95_05975</name>
</gene>
<dbReference type="Proteomes" id="UP000248924">
    <property type="component" value="Unassembled WGS sequence"/>
</dbReference>
<evidence type="ECO:0000313" key="3">
    <source>
        <dbReference type="Proteomes" id="UP000248924"/>
    </source>
</evidence>